<keyword evidence="3" id="KW-0804">Transcription</keyword>
<dbReference type="PROSITE" id="PS00041">
    <property type="entry name" value="HTH_ARAC_FAMILY_1"/>
    <property type="match status" value="1"/>
</dbReference>
<keyword evidence="6" id="KW-1185">Reference proteome</keyword>
<dbReference type="InterPro" id="IPR018062">
    <property type="entry name" value="HTH_AraC-typ_CS"/>
</dbReference>
<dbReference type="Pfam" id="PF14525">
    <property type="entry name" value="AraC_binding_2"/>
    <property type="match status" value="1"/>
</dbReference>
<dbReference type="PANTHER" id="PTHR46796">
    <property type="entry name" value="HTH-TYPE TRANSCRIPTIONAL ACTIVATOR RHAS-RELATED"/>
    <property type="match status" value="1"/>
</dbReference>
<dbReference type="PROSITE" id="PS01124">
    <property type="entry name" value="HTH_ARAC_FAMILY_2"/>
    <property type="match status" value="1"/>
</dbReference>
<feature type="domain" description="HTH araC/xylS-type" evidence="4">
    <location>
        <begin position="212"/>
        <end position="313"/>
    </location>
</feature>
<dbReference type="InterPro" id="IPR009057">
    <property type="entry name" value="Homeodomain-like_sf"/>
</dbReference>
<organism evidence="5 6">
    <name type="scientific">Methylobacterium oryzae</name>
    <dbReference type="NCBI Taxonomy" id="334852"/>
    <lineage>
        <taxon>Bacteria</taxon>
        <taxon>Pseudomonadati</taxon>
        <taxon>Pseudomonadota</taxon>
        <taxon>Alphaproteobacteria</taxon>
        <taxon>Hyphomicrobiales</taxon>
        <taxon>Methylobacteriaceae</taxon>
        <taxon>Methylobacterium</taxon>
    </lineage>
</organism>
<dbReference type="InterPro" id="IPR020449">
    <property type="entry name" value="Tscrpt_reg_AraC-type_HTH"/>
</dbReference>
<evidence type="ECO:0000259" key="4">
    <source>
        <dbReference type="PROSITE" id="PS01124"/>
    </source>
</evidence>
<evidence type="ECO:0000256" key="3">
    <source>
        <dbReference type="ARBA" id="ARBA00023163"/>
    </source>
</evidence>
<evidence type="ECO:0000256" key="2">
    <source>
        <dbReference type="ARBA" id="ARBA00023125"/>
    </source>
</evidence>
<accession>A0ABU7TMS4</accession>
<dbReference type="InterPro" id="IPR018060">
    <property type="entry name" value="HTH_AraC"/>
</dbReference>
<dbReference type="EMBL" id="MLCA01000006">
    <property type="protein sequence ID" value="MEE7490816.1"/>
    <property type="molecule type" value="Genomic_DNA"/>
</dbReference>
<dbReference type="PANTHER" id="PTHR46796:SF6">
    <property type="entry name" value="ARAC SUBFAMILY"/>
    <property type="match status" value="1"/>
</dbReference>
<sequence length="322" mass="35787">MRTLFSTADFKPKDSFRLWRETIFERIVPVELTPAAAHAFTGTLEAAEVGPLLITRVTQSAVTTVATPDTIRRHGKHETLNVAFTLQGRVFSAQDDRTAIQNPGDIVVMDRRPATMASDVDTQTLFVEVPRESLERALGSTRRFTALTISADQPGTSMVTAFFQQLIRNAGRLTPDMANRMASVGVDLIVASIAERLAHETPKNIQSVLIFQRALAHIEAHLGDVNLDPARLAAAVGVSLRHLQALFREQDRNIADWIWRRRLEIAAQRLADPGFAHLAVGELAYSCGFCTQSHFSRRFKETYGISPSEHRWRNRGAPEHAG</sequence>
<dbReference type="Gene3D" id="1.10.10.60">
    <property type="entry name" value="Homeodomain-like"/>
    <property type="match status" value="1"/>
</dbReference>
<gene>
    <name evidence="5" type="ORF">MOTC310_10240</name>
</gene>
<name>A0ABU7TMS4_9HYPH</name>
<comment type="caution">
    <text evidence="5">The sequence shown here is derived from an EMBL/GenBank/DDBJ whole genome shotgun (WGS) entry which is preliminary data.</text>
</comment>
<dbReference type="Proteomes" id="UP001355206">
    <property type="component" value="Unassembled WGS sequence"/>
</dbReference>
<evidence type="ECO:0000313" key="6">
    <source>
        <dbReference type="Proteomes" id="UP001355206"/>
    </source>
</evidence>
<dbReference type="SUPFAM" id="SSF46689">
    <property type="entry name" value="Homeodomain-like"/>
    <property type="match status" value="1"/>
</dbReference>
<dbReference type="InterPro" id="IPR050204">
    <property type="entry name" value="AraC_XylS_family_regulators"/>
</dbReference>
<dbReference type="PRINTS" id="PR00032">
    <property type="entry name" value="HTHARAC"/>
</dbReference>
<evidence type="ECO:0000256" key="1">
    <source>
        <dbReference type="ARBA" id="ARBA00023015"/>
    </source>
</evidence>
<dbReference type="RefSeq" id="WP_331301692.1">
    <property type="nucleotide sequence ID" value="NZ_MLCA01000006.1"/>
</dbReference>
<evidence type="ECO:0000313" key="5">
    <source>
        <dbReference type="EMBL" id="MEE7490816.1"/>
    </source>
</evidence>
<reference evidence="5 6" key="1">
    <citation type="journal article" date="2012" name="Genet. Mol. Biol.">
        <title>Analysis of 16S rRNA and mxaF genes revealing insights into Methylobacterium niche-specific plant association.</title>
        <authorList>
            <person name="Dourado M.N."/>
            <person name="Andreote F.D."/>
            <person name="Dini-Andreote F."/>
            <person name="Conti R."/>
            <person name="Araujo J.M."/>
            <person name="Araujo W.L."/>
        </authorList>
    </citation>
    <scope>NUCLEOTIDE SEQUENCE [LARGE SCALE GENOMIC DNA]</scope>
    <source>
        <strain evidence="5 6">TC3-10</strain>
    </source>
</reference>
<proteinExistence type="predicted"/>
<keyword evidence="2" id="KW-0238">DNA-binding</keyword>
<dbReference type="InterPro" id="IPR035418">
    <property type="entry name" value="AraC-bd_2"/>
</dbReference>
<dbReference type="Pfam" id="PF12833">
    <property type="entry name" value="HTH_18"/>
    <property type="match status" value="1"/>
</dbReference>
<dbReference type="SMART" id="SM00342">
    <property type="entry name" value="HTH_ARAC"/>
    <property type="match status" value="1"/>
</dbReference>
<keyword evidence="1" id="KW-0805">Transcription regulation</keyword>
<protein>
    <submittedName>
        <fullName evidence="5">AraC family transcriptional regulator</fullName>
    </submittedName>
</protein>